<keyword evidence="3 5" id="KW-1133">Transmembrane helix</keyword>
<feature type="transmembrane region" description="Helical" evidence="5">
    <location>
        <begin position="309"/>
        <end position="332"/>
    </location>
</feature>
<gene>
    <name evidence="7" type="ORF">V8V93_16685</name>
</gene>
<evidence type="ECO:0000256" key="2">
    <source>
        <dbReference type="ARBA" id="ARBA00022692"/>
    </source>
</evidence>
<keyword evidence="2 5" id="KW-0812">Transmembrane</keyword>
<feature type="transmembrane region" description="Helical" evidence="5">
    <location>
        <begin position="178"/>
        <end position="202"/>
    </location>
</feature>
<feature type="transmembrane region" description="Helical" evidence="5">
    <location>
        <begin position="64"/>
        <end position="81"/>
    </location>
</feature>
<feature type="transmembrane region" description="Helical" evidence="5">
    <location>
        <begin position="7"/>
        <end position="30"/>
    </location>
</feature>
<keyword evidence="8" id="KW-1185">Reference proteome</keyword>
<evidence type="ECO:0000256" key="1">
    <source>
        <dbReference type="ARBA" id="ARBA00004141"/>
    </source>
</evidence>
<accession>A0ABZ2IZY4</accession>
<feature type="domain" description="O-antigen ligase-related" evidence="6">
    <location>
        <begin position="183"/>
        <end position="318"/>
    </location>
</feature>
<proteinExistence type="predicted"/>
<sequence length="393" mass="43735">MNLKSALNTLLVSFVCFQSVFLTPYVIIVATDRTNLFTPILSLFALIIIALVQGRQAPFAKWDILAWLALGAIMAFGVTLTTDIPAAAYRAFALYVPALSGYWAGRLLTNDQYWKKLSPYIMSGLFFLMSTVQIGTGVDVPILQLHHHALANLLLLLAVGPATILIQGSFPIKVACAAILSMGYFACYVVGSRFTVVLPILLLPLMSFLKLIRIKWLAIAGIPLLAVACIFFIQKPDKILKFHNYESVFYRIEGIPAAIHIIKKHPLFGIGLRTDREPYLEDYEMTFSMTDREHFMQVVRKNVTEDNMLMTLLVGVGFIPTILHLSMLIVYFSRLVIAIKTKHSGPLNSTALAFALCASVLHFGVQDGLLYPQVSWLFHLLIGMIPVENRSAI</sequence>
<dbReference type="Pfam" id="PF04932">
    <property type="entry name" value="Wzy_C"/>
    <property type="match status" value="1"/>
</dbReference>
<dbReference type="GO" id="GO:0016874">
    <property type="term" value="F:ligase activity"/>
    <property type="evidence" value="ECO:0007669"/>
    <property type="project" value="UniProtKB-KW"/>
</dbReference>
<evidence type="ECO:0000256" key="3">
    <source>
        <dbReference type="ARBA" id="ARBA00022989"/>
    </source>
</evidence>
<dbReference type="InterPro" id="IPR007016">
    <property type="entry name" value="O-antigen_ligase-rel_domated"/>
</dbReference>
<protein>
    <submittedName>
        <fullName evidence="7">O-antigen ligase family protein</fullName>
    </submittedName>
</protein>
<evidence type="ECO:0000256" key="4">
    <source>
        <dbReference type="ARBA" id="ARBA00023136"/>
    </source>
</evidence>
<feature type="transmembrane region" description="Helical" evidence="5">
    <location>
        <begin position="117"/>
        <end position="136"/>
    </location>
</feature>
<organism evidence="7 8">
    <name type="scientific">Pseudodesulfovibrio methanolicus</name>
    <dbReference type="NCBI Taxonomy" id="3126690"/>
    <lineage>
        <taxon>Bacteria</taxon>
        <taxon>Pseudomonadati</taxon>
        <taxon>Thermodesulfobacteriota</taxon>
        <taxon>Desulfovibrionia</taxon>
        <taxon>Desulfovibrionales</taxon>
        <taxon>Desulfovibrionaceae</taxon>
    </lineage>
</organism>
<evidence type="ECO:0000259" key="6">
    <source>
        <dbReference type="Pfam" id="PF04932"/>
    </source>
</evidence>
<reference evidence="7 8" key="1">
    <citation type="submission" date="2024-03" db="EMBL/GenBank/DDBJ databases">
        <title>Phenotype and Genome Characterization of a Sulfate-Reducing Bacterium Pseudodesulfovibrio sp. strain 5S69, isolated from Petroleum Reservoir in Tatarstan (Russia).</title>
        <authorList>
            <person name="Bidzhieva S.K."/>
            <person name="Kadnikov V."/>
            <person name="Tourova T.P."/>
            <person name="Samigullina S.R."/>
            <person name="Sokolova D.S."/>
            <person name="Poltaraus A.B."/>
            <person name="Avtukh A.N."/>
            <person name="Tereshina V.M."/>
            <person name="Mardanov A.V."/>
            <person name="Nazina T.N."/>
        </authorList>
    </citation>
    <scope>NUCLEOTIDE SEQUENCE [LARGE SCALE GENOMIC DNA]</scope>
    <source>
        <strain evidence="7 8">5S69</strain>
    </source>
</reference>
<evidence type="ECO:0000313" key="7">
    <source>
        <dbReference type="EMBL" id="WWX22068.1"/>
    </source>
</evidence>
<evidence type="ECO:0000256" key="5">
    <source>
        <dbReference type="SAM" id="Phobius"/>
    </source>
</evidence>
<feature type="transmembrane region" description="Helical" evidence="5">
    <location>
        <begin position="214"/>
        <end position="233"/>
    </location>
</feature>
<keyword evidence="7" id="KW-0436">Ligase</keyword>
<name>A0ABZ2IZY4_9BACT</name>
<comment type="subcellular location">
    <subcellularLocation>
        <location evidence="1">Membrane</location>
        <topology evidence="1">Multi-pass membrane protein</topology>
    </subcellularLocation>
</comment>
<dbReference type="EMBL" id="CP146609">
    <property type="protein sequence ID" value="WWX22068.1"/>
    <property type="molecule type" value="Genomic_DNA"/>
</dbReference>
<feature type="transmembrane region" description="Helical" evidence="5">
    <location>
        <begin position="148"/>
        <end position="166"/>
    </location>
</feature>
<feature type="transmembrane region" description="Helical" evidence="5">
    <location>
        <begin position="36"/>
        <end position="52"/>
    </location>
</feature>
<dbReference type="Proteomes" id="UP001385389">
    <property type="component" value="Chromosome"/>
</dbReference>
<keyword evidence="4 5" id="KW-0472">Membrane</keyword>
<feature type="transmembrane region" description="Helical" evidence="5">
    <location>
        <begin position="87"/>
        <end position="105"/>
    </location>
</feature>
<dbReference type="RefSeq" id="WP_338667749.1">
    <property type="nucleotide sequence ID" value="NZ_CP146609.1"/>
</dbReference>
<evidence type="ECO:0000313" key="8">
    <source>
        <dbReference type="Proteomes" id="UP001385389"/>
    </source>
</evidence>